<reference evidence="1 2" key="1">
    <citation type="submission" date="2020-08" db="EMBL/GenBank/DDBJ databases">
        <title>Genomic Encyclopedia of Type Strains, Phase III (KMG-III): the genomes of soil and plant-associated and newly described type strains.</title>
        <authorList>
            <person name="Whitman W."/>
        </authorList>
    </citation>
    <scope>NUCLEOTIDE SEQUENCE [LARGE SCALE GENOMIC DNA]</scope>
    <source>
        <strain evidence="1 2">CECT 8803</strain>
    </source>
</reference>
<name>A0A839SN92_9PROT</name>
<organism evidence="1 2">
    <name type="scientific">Limibacillus halophilus</name>
    <dbReference type="NCBI Taxonomy" id="1579333"/>
    <lineage>
        <taxon>Bacteria</taxon>
        <taxon>Pseudomonadati</taxon>
        <taxon>Pseudomonadota</taxon>
        <taxon>Alphaproteobacteria</taxon>
        <taxon>Rhodospirillales</taxon>
        <taxon>Rhodovibrionaceae</taxon>
        <taxon>Limibacillus</taxon>
    </lineage>
</organism>
<dbReference type="PIRSF" id="PIRSF032025">
    <property type="entry name" value="UCP032025"/>
    <property type="match status" value="1"/>
</dbReference>
<comment type="caution">
    <text evidence="1">The sequence shown here is derived from an EMBL/GenBank/DDBJ whole genome shotgun (WGS) entry which is preliminary data.</text>
</comment>
<sequence length="139" mass="15919">MLHLIKLSVGSESLESLADWQRQRLEADGRLWHRTRMLPRRHEEIVASGGSIYWVIRGQVLGRQRITGFDRIVDAEGRPDTLILLDYTLVPVLPRPHRPFQGWRYLKAEDAPRDLADAEGGESEMPAELLTELRTLGLL</sequence>
<dbReference type="InterPro" id="IPR008320">
    <property type="entry name" value="UCP032025"/>
</dbReference>
<evidence type="ECO:0008006" key="3">
    <source>
        <dbReference type="Google" id="ProtNLM"/>
    </source>
</evidence>
<dbReference type="Pfam" id="PF07370">
    <property type="entry name" value="DUF1489"/>
    <property type="match status" value="1"/>
</dbReference>
<dbReference type="AlphaFoldDB" id="A0A839SN92"/>
<protein>
    <recommendedName>
        <fullName evidence="3">DUF1489 domain-containing protein</fullName>
    </recommendedName>
</protein>
<accession>A0A839SN92</accession>
<dbReference type="EMBL" id="JACHXA010000002">
    <property type="protein sequence ID" value="MBB3064367.1"/>
    <property type="molecule type" value="Genomic_DNA"/>
</dbReference>
<proteinExistence type="predicted"/>
<evidence type="ECO:0000313" key="1">
    <source>
        <dbReference type="EMBL" id="MBB3064367.1"/>
    </source>
</evidence>
<keyword evidence="2" id="KW-1185">Reference proteome</keyword>
<dbReference type="Proteomes" id="UP000581135">
    <property type="component" value="Unassembled WGS sequence"/>
</dbReference>
<dbReference type="RefSeq" id="WP_246377420.1">
    <property type="nucleotide sequence ID" value="NZ_JACHXA010000002.1"/>
</dbReference>
<evidence type="ECO:0000313" key="2">
    <source>
        <dbReference type="Proteomes" id="UP000581135"/>
    </source>
</evidence>
<gene>
    <name evidence="1" type="ORF">FHR98_000639</name>
</gene>